<accession>A0AAW2DAK2</accession>
<name>A0AAW2DAK2_9ROSI</name>
<evidence type="ECO:0000256" key="4">
    <source>
        <dbReference type="ARBA" id="ARBA00023001"/>
    </source>
</evidence>
<feature type="domain" description="Glycoside hydrolase family 9" evidence="10">
    <location>
        <begin position="35"/>
        <end position="483"/>
    </location>
</feature>
<keyword evidence="4 9" id="KW-0136">Cellulose degradation</keyword>
<protein>
    <recommendedName>
        <fullName evidence="9">Endoglucanase</fullName>
        <ecNumber evidence="9">3.2.1.4</ecNumber>
    </recommendedName>
</protein>
<dbReference type="AlphaFoldDB" id="A0AAW2DAK2"/>
<feature type="signal peptide" evidence="9">
    <location>
        <begin position="1"/>
        <end position="27"/>
    </location>
</feature>
<feature type="active site" evidence="8">
    <location>
        <position position="410"/>
    </location>
</feature>
<dbReference type="GO" id="GO:0008810">
    <property type="term" value="F:cellulase activity"/>
    <property type="evidence" value="ECO:0007669"/>
    <property type="project" value="UniProtKB-EC"/>
</dbReference>
<dbReference type="InterPro" id="IPR012341">
    <property type="entry name" value="6hp_glycosidase-like_sf"/>
</dbReference>
<dbReference type="SUPFAM" id="SSF48208">
    <property type="entry name" value="Six-hairpin glycosidases"/>
    <property type="match status" value="1"/>
</dbReference>
<comment type="catalytic activity">
    <reaction evidence="1 9">
        <text>Endohydrolysis of (1-&gt;4)-beta-D-glucosidic linkages in cellulose, lichenin and cereal beta-D-glucans.</text>
        <dbReference type="EC" id="3.2.1.4"/>
    </reaction>
</comment>
<evidence type="ECO:0000256" key="7">
    <source>
        <dbReference type="ARBA" id="ARBA00023326"/>
    </source>
</evidence>
<dbReference type="GO" id="GO:0030245">
    <property type="term" value="P:cellulose catabolic process"/>
    <property type="evidence" value="ECO:0007669"/>
    <property type="project" value="UniProtKB-KW"/>
</dbReference>
<evidence type="ECO:0000256" key="6">
    <source>
        <dbReference type="ARBA" id="ARBA00023295"/>
    </source>
</evidence>
<dbReference type="FunFam" id="1.50.10.10:FF:000020">
    <property type="entry name" value="Endoglucanase"/>
    <property type="match status" value="1"/>
</dbReference>
<dbReference type="InterPro" id="IPR001701">
    <property type="entry name" value="Glyco_hydro_9"/>
</dbReference>
<keyword evidence="12" id="KW-1185">Reference proteome</keyword>
<keyword evidence="6 8" id="KW-0326">Glycosidase</keyword>
<keyword evidence="5 8" id="KW-0119">Carbohydrate metabolism</keyword>
<dbReference type="EC" id="3.2.1.4" evidence="9"/>
<dbReference type="PROSITE" id="PS00592">
    <property type="entry name" value="GH9_2"/>
    <property type="match status" value="1"/>
</dbReference>
<dbReference type="InterPro" id="IPR018221">
    <property type="entry name" value="Glyco_hydro_9_His_AS"/>
</dbReference>
<evidence type="ECO:0000313" key="12">
    <source>
        <dbReference type="Proteomes" id="UP001459277"/>
    </source>
</evidence>
<dbReference type="Pfam" id="PF00759">
    <property type="entry name" value="Glyco_hydro_9"/>
    <property type="match status" value="1"/>
</dbReference>
<evidence type="ECO:0000256" key="3">
    <source>
        <dbReference type="ARBA" id="ARBA00022801"/>
    </source>
</evidence>
<evidence type="ECO:0000256" key="9">
    <source>
        <dbReference type="RuleBase" id="RU361166"/>
    </source>
</evidence>
<reference evidence="11 12" key="1">
    <citation type="submission" date="2024-01" db="EMBL/GenBank/DDBJ databases">
        <title>A telomere-to-telomere, gap-free genome of sweet tea (Lithocarpus litseifolius).</title>
        <authorList>
            <person name="Zhou J."/>
        </authorList>
    </citation>
    <scope>NUCLEOTIDE SEQUENCE [LARGE SCALE GENOMIC DNA]</scope>
    <source>
        <strain evidence="11">Zhou-2022a</strain>
        <tissue evidence="11">Leaf</tissue>
    </source>
</reference>
<keyword evidence="9" id="KW-0732">Signal</keyword>
<dbReference type="Gene3D" id="1.50.10.10">
    <property type="match status" value="1"/>
</dbReference>
<evidence type="ECO:0000256" key="1">
    <source>
        <dbReference type="ARBA" id="ARBA00000966"/>
    </source>
</evidence>
<evidence type="ECO:0000256" key="8">
    <source>
        <dbReference type="PROSITE-ProRule" id="PRU10059"/>
    </source>
</evidence>
<evidence type="ECO:0000256" key="5">
    <source>
        <dbReference type="ARBA" id="ARBA00023277"/>
    </source>
</evidence>
<keyword evidence="7 8" id="KW-0624">Polysaccharide degradation</keyword>
<proteinExistence type="inferred from homology"/>
<dbReference type="PANTHER" id="PTHR22298">
    <property type="entry name" value="ENDO-1,4-BETA-GLUCANASE"/>
    <property type="match status" value="1"/>
</dbReference>
<dbReference type="Proteomes" id="UP001459277">
    <property type="component" value="Unassembled WGS sequence"/>
</dbReference>
<evidence type="ECO:0000313" key="11">
    <source>
        <dbReference type="EMBL" id="KAL0007422.1"/>
    </source>
</evidence>
<keyword evidence="3 8" id="KW-0378">Hydrolase</keyword>
<dbReference type="InterPro" id="IPR008928">
    <property type="entry name" value="6-hairpin_glycosidase_sf"/>
</dbReference>
<comment type="similarity">
    <text evidence="2 8 9">Belongs to the glycosyl hydrolase 9 (cellulase E) family.</text>
</comment>
<evidence type="ECO:0000256" key="2">
    <source>
        <dbReference type="ARBA" id="ARBA00007072"/>
    </source>
</evidence>
<organism evidence="11 12">
    <name type="scientific">Lithocarpus litseifolius</name>
    <dbReference type="NCBI Taxonomy" id="425828"/>
    <lineage>
        <taxon>Eukaryota</taxon>
        <taxon>Viridiplantae</taxon>
        <taxon>Streptophyta</taxon>
        <taxon>Embryophyta</taxon>
        <taxon>Tracheophyta</taxon>
        <taxon>Spermatophyta</taxon>
        <taxon>Magnoliopsida</taxon>
        <taxon>eudicotyledons</taxon>
        <taxon>Gunneridae</taxon>
        <taxon>Pentapetalae</taxon>
        <taxon>rosids</taxon>
        <taxon>fabids</taxon>
        <taxon>Fagales</taxon>
        <taxon>Fagaceae</taxon>
        <taxon>Lithocarpus</taxon>
    </lineage>
</organism>
<comment type="caution">
    <text evidence="11">The sequence shown here is derived from an EMBL/GenBank/DDBJ whole genome shotgun (WGS) entry which is preliminary data.</text>
</comment>
<gene>
    <name evidence="11" type="ORF">SO802_008924</name>
</gene>
<dbReference type="EMBL" id="JAZDWU010000003">
    <property type="protein sequence ID" value="KAL0007422.1"/>
    <property type="molecule type" value="Genomic_DNA"/>
</dbReference>
<sequence>MFIHTRAMLSSFIYGLVSLCIFLLVHGDGVTSIDYGEALNKSLLYYEAQRSGNLPPNQRVQWRGYSALSDGSEAGVDLEGGYYDAGDNVKFGFPFAFTITMLSWSTIEFQAQLKEKDELSHAMEAIKWGTDYLIKAHPEPHVLYGQVGDGDSDHACWQRPEDMTTPRPAYKIDEKNPGADLAAETAAAFAAASLVFKPSNEIYASLLLTHAKQLFEFASNYEGVYQSSITQAAKFYSSSGYEDELLWASVWLFLSTGEESYLDALEGSSGGTRSRFSWDDKYLGAQVLVSKLIFEEALDQDIYGQFKFDGEQFICNCLQKGEKNVIKTLGGLLWFISYDLQYVTTATFIATTYSEYLTTYSATFDCPGGTIQPNDLLVFAKSQVDYILGSNPRNMSYMVGLGSNYPKQVHHRGASIVSIKINPEPVTCLGGFLYFNSSEPNPNVLYGAVASGPDENDNFNDLRSNYEQAEPTTVTTAPLVGILAKLALSFK</sequence>
<feature type="chain" id="PRO_5043100209" description="Endoglucanase" evidence="9">
    <location>
        <begin position="28"/>
        <end position="491"/>
    </location>
</feature>
<evidence type="ECO:0000259" key="10">
    <source>
        <dbReference type="Pfam" id="PF00759"/>
    </source>
</evidence>